<keyword evidence="3" id="KW-1185">Reference proteome</keyword>
<organism evidence="2 3">
    <name type="scientific">Stegodyphus mimosarum</name>
    <name type="common">African social velvet spider</name>
    <dbReference type="NCBI Taxonomy" id="407821"/>
    <lineage>
        <taxon>Eukaryota</taxon>
        <taxon>Metazoa</taxon>
        <taxon>Ecdysozoa</taxon>
        <taxon>Arthropoda</taxon>
        <taxon>Chelicerata</taxon>
        <taxon>Arachnida</taxon>
        <taxon>Araneae</taxon>
        <taxon>Araneomorphae</taxon>
        <taxon>Entelegynae</taxon>
        <taxon>Eresoidea</taxon>
        <taxon>Eresidae</taxon>
        <taxon>Stegodyphus</taxon>
    </lineage>
</organism>
<protein>
    <submittedName>
        <fullName evidence="2">Rhythmically expressed 5 protein</fullName>
    </submittedName>
</protein>
<dbReference type="EMBL" id="KK115573">
    <property type="protein sequence ID" value="KFM65452.1"/>
    <property type="molecule type" value="Genomic_DNA"/>
</dbReference>
<reference evidence="2 3" key="1">
    <citation type="submission" date="2013-11" db="EMBL/GenBank/DDBJ databases">
        <title>Genome sequencing of Stegodyphus mimosarum.</title>
        <authorList>
            <person name="Bechsgaard J."/>
        </authorList>
    </citation>
    <scope>NUCLEOTIDE SEQUENCE [LARGE SCALE GENOMIC DNA]</scope>
</reference>
<feature type="non-terminal residue" evidence="2">
    <location>
        <position position="152"/>
    </location>
</feature>
<evidence type="ECO:0000256" key="1">
    <source>
        <dbReference type="SAM" id="SignalP"/>
    </source>
</evidence>
<feature type="chain" id="PRO_5001829697" evidence="1">
    <location>
        <begin position="21"/>
        <end position="152"/>
    </location>
</feature>
<keyword evidence="1" id="KW-0732">Signal</keyword>
<feature type="signal peptide" evidence="1">
    <location>
        <begin position="1"/>
        <end position="20"/>
    </location>
</feature>
<accession>A0A087TK13</accession>
<evidence type="ECO:0000313" key="2">
    <source>
        <dbReference type="EMBL" id="KFM65452.1"/>
    </source>
</evidence>
<dbReference type="Proteomes" id="UP000054359">
    <property type="component" value="Unassembled WGS sequence"/>
</dbReference>
<sequence>MKKILLHAFVILLITQSVSSSAIPIWELLTYEEKMGRLMYTYVHLVERYCKTSPSADCRKVMTLHGIANLLNYDEHTLDLLDPDQRNASILIWQAATKSQYKYPPEKSNDQESIKTSFGGESLQFDYSDNNDRPQSVVVPAPNFLRRRMWIH</sequence>
<dbReference type="OrthoDB" id="6359856at2759"/>
<gene>
    <name evidence="2" type="ORF">X975_21692</name>
</gene>
<proteinExistence type="predicted"/>
<dbReference type="AlphaFoldDB" id="A0A087TK13"/>
<evidence type="ECO:0000313" key="3">
    <source>
        <dbReference type="Proteomes" id="UP000054359"/>
    </source>
</evidence>
<name>A0A087TK13_STEMI</name>
<dbReference type="OMA" id="ASILIWQ"/>